<evidence type="ECO:0000313" key="5">
    <source>
        <dbReference type="EMBL" id="WVN90976.1"/>
    </source>
</evidence>
<proteinExistence type="predicted"/>
<reference evidence="5" key="1">
    <citation type="submission" date="2016-06" db="EMBL/GenBank/DDBJ databases">
        <authorList>
            <person name="Cuomo C."/>
            <person name="Litvintseva A."/>
            <person name="Heitman J."/>
            <person name="Chen Y."/>
            <person name="Sun S."/>
            <person name="Springer D."/>
            <person name="Dromer F."/>
            <person name="Young S."/>
            <person name="Zeng Q."/>
            <person name="Chapman S."/>
            <person name="Gujja S."/>
            <person name="Saif S."/>
            <person name="Birren B."/>
        </authorList>
    </citation>
    <scope>NUCLEOTIDE SEQUENCE</scope>
    <source>
        <strain evidence="5">CBS 7841</strain>
    </source>
</reference>
<evidence type="ECO:0000313" key="6">
    <source>
        <dbReference type="Proteomes" id="UP000094043"/>
    </source>
</evidence>
<dbReference type="AlphaFoldDB" id="A0AAJ8M4W4"/>
<feature type="compositionally biased region" description="Polar residues" evidence="3">
    <location>
        <begin position="172"/>
        <end position="182"/>
    </location>
</feature>
<dbReference type="InterPro" id="IPR045255">
    <property type="entry name" value="RanBP1-like"/>
</dbReference>
<feature type="compositionally biased region" description="Low complexity" evidence="3">
    <location>
        <begin position="291"/>
        <end position="303"/>
    </location>
</feature>
<feature type="compositionally biased region" description="Low complexity" evidence="3">
    <location>
        <begin position="189"/>
        <end position="203"/>
    </location>
</feature>
<dbReference type="PANTHER" id="PTHR23138">
    <property type="entry name" value="RAN BINDING PROTEIN"/>
    <property type="match status" value="1"/>
</dbReference>
<dbReference type="GO" id="GO:0005634">
    <property type="term" value="C:nucleus"/>
    <property type="evidence" value="ECO:0007669"/>
    <property type="project" value="UniProtKB-SubCell"/>
</dbReference>
<feature type="compositionally biased region" description="Basic and acidic residues" evidence="3">
    <location>
        <begin position="119"/>
        <end position="148"/>
    </location>
</feature>
<feature type="domain" description="RanBD1" evidence="4">
    <location>
        <begin position="374"/>
        <end position="451"/>
    </location>
</feature>
<dbReference type="InterPro" id="IPR011993">
    <property type="entry name" value="PH-like_dom_sf"/>
</dbReference>
<dbReference type="KEGG" id="cdep:91090429"/>
<dbReference type="PANTHER" id="PTHR23138:SF142">
    <property type="entry name" value="RAN-BINDING PROTEIN 3B-RELATED"/>
    <property type="match status" value="1"/>
</dbReference>
<reference evidence="5" key="3">
    <citation type="submission" date="2024-01" db="EMBL/GenBank/DDBJ databases">
        <authorList>
            <person name="Coelho M.A."/>
            <person name="David-Palma M."/>
            <person name="Shea T."/>
            <person name="Sun S."/>
            <person name="Cuomo C.A."/>
            <person name="Heitman J."/>
        </authorList>
    </citation>
    <scope>NUCLEOTIDE SEQUENCE</scope>
    <source>
        <strain evidence="5">CBS 7841</strain>
    </source>
</reference>
<dbReference type="InterPro" id="IPR000156">
    <property type="entry name" value="Ran_bind_dom"/>
</dbReference>
<reference evidence="5" key="2">
    <citation type="journal article" date="2022" name="Elife">
        <title>Obligate sexual reproduction of a homothallic fungus closely related to the Cryptococcus pathogenic species complex.</title>
        <authorList>
            <person name="Passer A.R."/>
            <person name="Clancey S.A."/>
            <person name="Shea T."/>
            <person name="David-Palma M."/>
            <person name="Averette A.F."/>
            <person name="Boekhout T."/>
            <person name="Porcel B.M."/>
            <person name="Nowrousian M."/>
            <person name="Cuomo C.A."/>
            <person name="Sun S."/>
            <person name="Heitman J."/>
            <person name="Coelho M.A."/>
        </authorList>
    </citation>
    <scope>NUCLEOTIDE SEQUENCE</scope>
    <source>
        <strain evidence="5">CBS 7841</strain>
    </source>
</reference>
<dbReference type="Pfam" id="PF00638">
    <property type="entry name" value="Ran_BP1"/>
    <property type="match status" value="1"/>
</dbReference>
<dbReference type="Gene3D" id="2.30.29.30">
    <property type="entry name" value="Pleckstrin-homology domain (PH domain)/Phosphotyrosine-binding domain (PTB)"/>
    <property type="match status" value="1"/>
</dbReference>
<dbReference type="SMART" id="SM00160">
    <property type="entry name" value="RanBD"/>
    <property type="match status" value="1"/>
</dbReference>
<dbReference type="EMBL" id="CP143791">
    <property type="protein sequence ID" value="WVN90976.1"/>
    <property type="molecule type" value="Genomic_DNA"/>
</dbReference>
<organism evidence="5 6">
    <name type="scientific">Cryptococcus depauperatus CBS 7841</name>
    <dbReference type="NCBI Taxonomy" id="1295531"/>
    <lineage>
        <taxon>Eukaryota</taxon>
        <taxon>Fungi</taxon>
        <taxon>Dikarya</taxon>
        <taxon>Basidiomycota</taxon>
        <taxon>Agaricomycotina</taxon>
        <taxon>Tremellomycetes</taxon>
        <taxon>Tremellales</taxon>
        <taxon>Cryptococcaceae</taxon>
        <taxon>Cryptococcus</taxon>
    </lineage>
</organism>
<dbReference type="Proteomes" id="UP000094043">
    <property type="component" value="Chromosome 8"/>
</dbReference>
<dbReference type="PROSITE" id="PS50196">
    <property type="entry name" value="RANBD1"/>
    <property type="match status" value="1"/>
</dbReference>
<keyword evidence="2" id="KW-0539">Nucleus</keyword>
<feature type="region of interest" description="Disordered" evidence="3">
    <location>
        <begin position="1"/>
        <end position="266"/>
    </location>
</feature>
<dbReference type="GeneID" id="91090429"/>
<comment type="subcellular location">
    <subcellularLocation>
        <location evidence="1">Nucleus</location>
    </subcellularLocation>
</comment>
<feature type="region of interest" description="Disordered" evidence="3">
    <location>
        <begin position="288"/>
        <end position="359"/>
    </location>
</feature>
<dbReference type="RefSeq" id="XP_066071676.1">
    <property type="nucleotide sequence ID" value="XM_066215579.1"/>
</dbReference>
<evidence type="ECO:0000256" key="3">
    <source>
        <dbReference type="SAM" id="MobiDB-lite"/>
    </source>
</evidence>
<feature type="compositionally biased region" description="Basic and acidic residues" evidence="3">
    <location>
        <begin position="72"/>
        <end position="99"/>
    </location>
</feature>
<name>A0AAJ8M4W4_9TREE</name>
<evidence type="ECO:0000259" key="4">
    <source>
        <dbReference type="PROSITE" id="PS50196"/>
    </source>
</evidence>
<feature type="compositionally biased region" description="Polar residues" evidence="3">
    <location>
        <begin position="219"/>
        <end position="234"/>
    </location>
</feature>
<feature type="compositionally biased region" description="Polar residues" evidence="3">
    <location>
        <begin position="304"/>
        <end position="321"/>
    </location>
</feature>
<keyword evidence="6" id="KW-1185">Reference proteome</keyword>
<dbReference type="SUPFAM" id="SSF50729">
    <property type="entry name" value="PH domain-like"/>
    <property type="match status" value="1"/>
</dbReference>
<evidence type="ECO:0000256" key="1">
    <source>
        <dbReference type="ARBA" id="ARBA00004123"/>
    </source>
</evidence>
<feature type="compositionally biased region" description="Polar residues" evidence="3">
    <location>
        <begin position="1"/>
        <end position="12"/>
    </location>
</feature>
<protein>
    <recommendedName>
        <fullName evidence="4">RanBD1 domain-containing protein</fullName>
    </recommendedName>
</protein>
<accession>A0AAJ8M4W4</accession>
<feature type="compositionally biased region" description="Polar residues" evidence="3">
    <location>
        <begin position="247"/>
        <end position="259"/>
    </location>
</feature>
<sequence>MPPTTRSRSSSAEPVAQGTLNLEHAAPEISSLKREPTQAEPATMTTKKNRVSTLFAAASTSDLRDVSAPTDNMDKLDEVEGGDNEERGASGQHVKEVRQKVAKMSYEEEQPASTAGADLGKKSGQVKDEDGRENKSEGLKRKASERNENSCIFQDDTKKQKDASSPAGEPAKTSSEPKNVATTPAKKQATFSSFASSASPFAALKTTSSARDLEGATPSKPSSTIALNHVSTVPTGEKVKQAEQLGEFSTESVLHSTKPPSHAEDAIRKELTKEVESILPIKTQSTFATYSSSSPFPKSNSTPFGSRSTVSPFAAASTPSKDSAFGTYSTSSTTFGSMKPPAATFAQKEGKEGNEKKGFGDILQETKGDVGVQETKVEMQELDVTTGEEGEQTIFQARSKLFINENGWKERGVGLLKLNVDRSDGTGARLVMRADGVFRLLLNSKLYKGLNPTVEGKTVLMTLPNVGEKQLAIICLRLANAKVAEELADHIHEYIPLDSSKASNSRQSIAEV</sequence>
<feature type="compositionally biased region" description="Basic and acidic residues" evidence="3">
    <location>
        <begin position="348"/>
        <end position="359"/>
    </location>
</feature>
<gene>
    <name evidence="5" type="ORF">L203_106221</name>
</gene>
<evidence type="ECO:0000256" key="2">
    <source>
        <dbReference type="ARBA" id="ARBA00023242"/>
    </source>
</evidence>
<feature type="compositionally biased region" description="Low complexity" evidence="3">
    <location>
        <begin position="325"/>
        <end position="337"/>
    </location>
</feature>